<reference evidence="1 2" key="1">
    <citation type="submission" date="2023-12" db="EMBL/GenBank/DDBJ databases">
        <title>the genome sequence of Hyalangium sp. s54d21.</title>
        <authorList>
            <person name="Zhang X."/>
        </authorList>
    </citation>
    <scope>NUCLEOTIDE SEQUENCE [LARGE SCALE GENOMIC DNA]</scope>
    <source>
        <strain evidence="2">s54d21</strain>
    </source>
</reference>
<dbReference type="InterPro" id="IPR015068">
    <property type="entry name" value="DUF1877"/>
</dbReference>
<dbReference type="EMBL" id="JAXIVS010000021">
    <property type="protein sequence ID" value="MDY7232574.1"/>
    <property type="molecule type" value="Genomic_DNA"/>
</dbReference>
<dbReference type="Pfam" id="PF08974">
    <property type="entry name" value="DUF1877"/>
    <property type="match status" value="1"/>
</dbReference>
<evidence type="ECO:0000313" key="2">
    <source>
        <dbReference type="Proteomes" id="UP001291309"/>
    </source>
</evidence>
<name>A0ABU5HI69_9BACT</name>
<protein>
    <submittedName>
        <fullName evidence="1">DUF1877 family protein</fullName>
    </submittedName>
</protein>
<sequence length="200" mass="22781">MGIEGLYQALPEGCELLARAIRDPAFAEPFSVANWIPGNPQWLKWGGAWAECARELSKLCETHSGLERRRFDVGPRWDVLHYLLSEARREGHFDRDDWGTHALRGAAALASHLAGGQGIPLRYSRPEIVQVIAEHLGPMTEEDLRRTWEPARMEAQAVYKFWADRAGEDEWGWTVEAFRGLQAFYRQVASHREGVLVTRD</sequence>
<dbReference type="SUPFAM" id="SSF111069">
    <property type="entry name" value="Hypothetical protein yfbM"/>
    <property type="match status" value="1"/>
</dbReference>
<dbReference type="InterPro" id="IPR035944">
    <property type="entry name" value="YfbM-like_sf"/>
</dbReference>
<keyword evidence="2" id="KW-1185">Reference proteome</keyword>
<dbReference type="Proteomes" id="UP001291309">
    <property type="component" value="Unassembled WGS sequence"/>
</dbReference>
<organism evidence="1 2">
    <name type="scientific">Hyalangium rubrum</name>
    <dbReference type="NCBI Taxonomy" id="3103134"/>
    <lineage>
        <taxon>Bacteria</taxon>
        <taxon>Pseudomonadati</taxon>
        <taxon>Myxococcota</taxon>
        <taxon>Myxococcia</taxon>
        <taxon>Myxococcales</taxon>
        <taxon>Cystobacterineae</taxon>
        <taxon>Archangiaceae</taxon>
        <taxon>Hyalangium</taxon>
    </lineage>
</organism>
<dbReference type="RefSeq" id="WP_321551288.1">
    <property type="nucleotide sequence ID" value="NZ_JAXIVS010000021.1"/>
</dbReference>
<comment type="caution">
    <text evidence="1">The sequence shown here is derived from an EMBL/GenBank/DDBJ whole genome shotgun (WGS) entry which is preliminary data.</text>
</comment>
<evidence type="ECO:0000313" key="1">
    <source>
        <dbReference type="EMBL" id="MDY7232574.1"/>
    </source>
</evidence>
<dbReference type="Gene3D" id="3.40.1760.10">
    <property type="entry name" value="YfbM-like super family"/>
    <property type="match status" value="1"/>
</dbReference>
<proteinExistence type="predicted"/>
<gene>
    <name evidence="1" type="ORF">SYV04_39675</name>
</gene>
<accession>A0ABU5HI69</accession>